<name>A0A0B0EI39_9BACT</name>
<evidence type="ECO:0000313" key="2">
    <source>
        <dbReference type="Proteomes" id="UP000030652"/>
    </source>
</evidence>
<dbReference type="Gene3D" id="3.30.300.20">
    <property type="match status" value="1"/>
</dbReference>
<dbReference type="SUPFAM" id="SSF54814">
    <property type="entry name" value="Prokaryotic type KH domain (KH-domain type II)"/>
    <property type="match status" value="1"/>
</dbReference>
<gene>
    <name evidence="1" type="ORF">SCABRO_03500</name>
</gene>
<evidence type="ECO:0000313" key="1">
    <source>
        <dbReference type="EMBL" id="KHE90778.1"/>
    </source>
</evidence>
<dbReference type="GO" id="GO:0005840">
    <property type="term" value="C:ribosome"/>
    <property type="evidence" value="ECO:0007669"/>
    <property type="project" value="UniProtKB-KW"/>
</dbReference>
<dbReference type="InterPro" id="IPR009019">
    <property type="entry name" value="KH_sf_prok-type"/>
</dbReference>
<protein>
    <submittedName>
        <fullName evidence="1">30S ribosomal protein S3</fullName>
    </submittedName>
</protein>
<organism evidence="1 2">
    <name type="scientific">Candidatus Scalindua brodae</name>
    <dbReference type="NCBI Taxonomy" id="237368"/>
    <lineage>
        <taxon>Bacteria</taxon>
        <taxon>Pseudomonadati</taxon>
        <taxon>Planctomycetota</taxon>
        <taxon>Candidatus Brocadiia</taxon>
        <taxon>Candidatus Brocadiales</taxon>
        <taxon>Candidatus Scalinduaceae</taxon>
        <taxon>Candidatus Scalindua</taxon>
    </lineage>
</organism>
<dbReference type="InterPro" id="IPR015946">
    <property type="entry name" value="KH_dom-like_a/b"/>
</dbReference>
<keyword evidence="1" id="KW-0689">Ribosomal protein</keyword>
<dbReference type="AlphaFoldDB" id="A0A0B0EI39"/>
<sequence length="53" mass="6376">MGQKVCPIGFRLGITQTWRSRWYADKKNFGKLLVEDQKIRKYIKKKLSFYGYS</sequence>
<reference evidence="1 2" key="1">
    <citation type="submission" date="2014-10" db="EMBL/GenBank/DDBJ databases">
        <title>Draft genome of anammox bacterium scalindua brodae, obtained using differential coverage binning of sequence data from two enrichment reactors.</title>
        <authorList>
            <person name="Speth D.R."/>
            <person name="Russ L."/>
            <person name="Kartal B."/>
            <person name="Op den Camp H.J."/>
            <person name="Dutilh B.E."/>
            <person name="Jetten M.S."/>
        </authorList>
    </citation>
    <scope>NUCLEOTIDE SEQUENCE [LARGE SCALE GENOMIC DNA]</scope>
    <source>
        <strain evidence="1">RU1</strain>
    </source>
</reference>
<dbReference type="eggNOG" id="COG0092">
    <property type="taxonomic scope" value="Bacteria"/>
</dbReference>
<dbReference type="EMBL" id="JRYO01000242">
    <property type="protein sequence ID" value="KHE90778.1"/>
    <property type="molecule type" value="Genomic_DNA"/>
</dbReference>
<accession>A0A0B0EI39</accession>
<keyword evidence="1" id="KW-0687">Ribonucleoprotein</keyword>
<proteinExistence type="predicted"/>
<dbReference type="PATRIC" id="fig|237368.3.peg.3771"/>
<dbReference type="CDD" id="cd02412">
    <property type="entry name" value="KH-II_30S_S3"/>
    <property type="match status" value="1"/>
</dbReference>
<dbReference type="Proteomes" id="UP000030652">
    <property type="component" value="Unassembled WGS sequence"/>
</dbReference>
<dbReference type="GO" id="GO:0003723">
    <property type="term" value="F:RNA binding"/>
    <property type="evidence" value="ECO:0007669"/>
    <property type="project" value="InterPro"/>
</dbReference>
<comment type="caution">
    <text evidence="1">The sequence shown here is derived from an EMBL/GenBank/DDBJ whole genome shotgun (WGS) entry which is preliminary data.</text>
</comment>